<evidence type="ECO:0000256" key="3">
    <source>
        <dbReference type="ARBA" id="ARBA00022529"/>
    </source>
</evidence>
<dbReference type="SMART" id="SM00644">
    <property type="entry name" value="Ami_2"/>
    <property type="match status" value="1"/>
</dbReference>
<dbReference type="GO" id="GO:0001897">
    <property type="term" value="P:symbiont-mediated cytolysis of host cell"/>
    <property type="evidence" value="ECO:0007669"/>
    <property type="project" value="UniProtKB-ARBA"/>
</dbReference>
<accession>A0A8S5UK05</accession>
<dbReference type="GO" id="GO:0009254">
    <property type="term" value="P:peptidoglycan turnover"/>
    <property type="evidence" value="ECO:0007669"/>
    <property type="project" value="TreeGrafter"/>
</dbReference>
<feature type="compositionally biased region" description="Basic and acidic residues" evidence="7">
    <location>
        <begin position="289"/>
        <end position="310"/>
    </location>
</feature>
<dbReference type="SUPFAM" id="SSF55846">
    <property type="entry name" value="N-acetylmuramoyl-L-alanine amidase-like"/>
    <property type="match status" value="1"/>
</dbReference>
<dbReference type="InterPro" id="IPR051206">
    <property type="entry name" value="NAMLAA_amidase_2"/>
</dbReference>
<comment type="catalytic activity">
    <reaction evidence="1">
        <text>Hydrolyzes the link between N-acetylmuramoyl residues and L-amino acid residues in certain cell-wall glycopeptides.</text>
        <dbReference type="EC" id="3.5.1.28"/>
    </reaction>
</comment>
<evidence type="ECO:0000256" key="2">
    <source>
        <dbReference type="ARBA" id="ARBA00011901"/>
    </source>
</evidence>
<feature type="region of interest" description="Disordered" evidence="7">
    <location>
        <begin position="285"/>
        <end position="323"/>
    </location>
</feature>
<feature type="domain" description="N-acetylmuramoyl-L-alanine amidase" evidence="8">
    <location>
        <begin position="11"/>
        <end position="135"/>
    </location>
</feature>
<evidence type="ECO:0000256" key="6">
    <source>
        <dbReference type="ARBA" id="ARBA00023316"/>
    </source>
</evidence>
<dbReference type="CDD" id="cd06583">
    <property type="entry name" value="PGRP"/>
    <property type="match status" value="1"/>
</dbReference>
<evidence type="ECO:0000256" key="1">
    <source>
        <dbReference type="ARBA" id="ARBA00001561"/>
    </source>
</evidence>
<evidence type="ECO:0000256" key="5">
    <source>
        <dbReference type="ARBA" id="ARBA00022801"/>
    </source>
</evidence>
<keyword evidence="5" id="KW-0378">Hydrolase</keyword>
<dbReference type="GO" id="GO:0042742">
    <property type="term" value="P:defense response to bacterium"/>
    <property type="evidence" value="ECO:0007669"/>
    <property type="project" value="UniProtKB-KW"/>
</dbReference>
<evidence type="ECO:0000256" key="7">
    <source>
        <dbReference type="SAM" id="MobiDB-lite"/>
    </source>
</evidence>
<dbReference type="InterPro" id="IPR038255">
    <property type="entry name" value="PBS_linker_sf"/>
</dbReference>
<keyword evidence="6" id="KW-0961">Cell wall biogenesis/degradation</keyword>
<evidence type="ECO:0000259" key="8">
    <source>
        <dbReference type="SMART" id="SM00644"/>
    </source>
</evidence>
<reference evidence="9" key="1">
    <citation type="journal article" date="2021" name="Proc. Natl. Acad. Sci. U.S.A.">
        <title>A Catalog of Tens of Thousands of Viruses from Human Metagenomes Reveals Hidden Associations with Chronic Diseases.</title>
        <authorList>
            <person name="Tisza M.J."/>
            <person name="Buck C.B."/>
        </authorList>
    </citation>
    <scope>NUCLEOTIDE SEQUENCE</scope>
    <source>
        <strain evidence="9">Ct9A73</strain>
    </source>
</reference>
<dbReference type="EC" id="3.5.1.28" evidence="2"/>
<dbReference type="GO" id="GO:0009253">
    <property type="term" value="P:peptidoglycan catabolic process"/>
    <property type="evidence" value="ECO:0007669"/>
    <property type="project" value="InterPro"/>
</dbReference>
<dbReference type="PANTHER" id="PTHR30417">
    <property type="entry name" value="N-ACETYLMURAMOYL-L-ALANINE AMIDASE AMID"/>
    <property type="match status" value="1"/>
</dbReference>
<keyword evidence="4" id="KW-0081">Bacteriolytic enzyme</keyword>
<dbReference type="GO" id="GO:0071555">
    <property type="term" value="P:cell wall organization"/>
    <property type="evidence" value="ECO:0007669"/>
    <property type="project" value="UniProtKB-KW"/>
</dbReference>
<dbReference type="InterPro" id="IPR025282">
    <property type="entry name" value="DUF4214"/>
</dbReference>
<name>A0A8S5UK05_9CAUD</name>
<sequence length="346" mass="39590">MAYNYITQYDSPNYTAGRQGNSISSITIHWWDDPSKGPTFEGITSWLCNPASQVSAHYVVTGTDRRVACIVDPANIAWHAGNWVGNQTSIGIECDPRCRDEDYDVIAELVAELRKTYGDLPLRPHRSWTTTSCPGNYDLGRIDRMAREKAGQTVERDRTDEINYLNNLYQQILDRNVDENAIGHYLSQIDKGWNWDQIREDLANSAEGKAVAERRNTRNNELRAAYDSETNEIQRLYKEILERDADEGGIEHYRNQIRNGWSWGMVADDLRRSDEYKELQRIKNAPTPEIKHIEPEPPTQPEEKPQERAAEAPQEAPKAEDTTTILGDIRRILQAILDAITGLFKK</sequence>
<keyword evidence="3" id="KW-0929">Antimicrobial</keyword>
<dbReference type="Gene3D" id="1.10.3130.20">
    <property type="entry name" value="Phycobilisome linker domain"/>
    <property type="match status" value="1"/>
</dbReference>
<dbReference type="GO" id="GO:0008745">
    <property type="term" value="F:N-acetylmuramoyl-L-alanine amidase activity"/>
    <property type="evidence" value="ECO:0007669"/>
    <property type="project" value="UniProtKB-EC"/>
</dbReference>
<evidence type="ECO:0000256" key="4">
    <source>
        <dbReference type="ARBA" id="ARBA00022638"/>
    </source>
</evidence>
<dbReference type="Pfam" id="PF01510">
    <property type="entry name" value="Amidase_2"/>
    <property type="match status" value="1"/>
</dbReference>
<dbReference type="PANTHER" id="PTHR30417:SF1">
    <property type="entry name" value="N-ACETYLMURAMOYL-L-ALANINE AMIDASE AMID"/>
    <property type="match status" value="1"/>
</dbReference>
<protein>
    <recommendedName>
        <fullName evidence="2">N-acetylmuramoyl-L-alanine amidase</fullName>
        <ecNumber evidence="2">3.5.1.28</ecNumber>
    </recommendedName>
</protein>
<organism evidence="9">
    <name type="scientific">Podoviridae sp. ct9A73</name>
    <dbReference type="NCBI Taxonomy" id="2825225"/>
    <lineage>
        <taxon>Viruses</taxon>
        <taxon>Duplodnaviria</taxon>
        <taxon>Heunggongvirae</taxon>
        <taxon>Uroviricota</taxon>
        <taxon>Caudoviricetes</taxon>
    </lineage>
</organism>
<dbReference type="Pfam" id="PF13946">
    <property type="entry name" value="DUF4214"/>
    <property type="match status" value="2"/>
</dbReference>
<evidence type="ECO:0000313" key="9">
    <source>
        <dbReference type="EMBL" id="DAF94702.1"/>
    </source>
</evidence>
<dbReference type="InterPro" id="IPR002502">
    <property type="entry name" value="Amidase_domain"/>
</dbReference>
<dbReference type="InterPro" id="IPR036505">
    <property type="entry name" value="Amidase/PGRP_sf"/>
</dbReference>
<proteinExistence type="predicted"/>
<dbReference type="Gene3D" id="3.40.80.10">
    <property type="entry name" value="Peptidoglycan recognition protein-like"/>
    <property type="match status" value="1"/>
</dbReference>
<dbReference type="EMBL" id="BK016096">
    <property type="protein sequence ID" value="DAF94702.1"/>
    <property type="molecule type" value="Genomic_DNA"/>
</dbReference>